<dbReference type="OrthoDB" id="5951444at2"/>
<sequence>MSENKTQPTEQSVEAFIEAVDHAGKREDARVLDALFRKVTGEEPRMWGPTIIGYGGYAYETDAGRKGAICRVGFSPRKARHSLYLLNCGKDGDEAPFAALREKLGKFERPKGCIYVNKLADIDLGVLEQMIAMSWKNSKERYPEEV</sequence>
<organism evidence="2 3">
    <name type="scientific">Alteraurantiacibacter aquimixticola</name>
    <dbReference type="NCBI Taxonomy" id="2489173"/>
    <lineage>
        <taxon>Bacteria</taxon>
        <taxon>Pseudomonadati</taxon>
        <taxon>Pseudomonadota</taxon>
        <taxon>Alphaproteobacteria</taxon>
        <taxon>Sphingomonadales</taxon>
        <taxon>Erythrobacteraceae</taxon>
        <taxon>Alteraurantiacibacter</taxon>
    </lineage>
</organism>
<dbReference type="AlphaFoldDB" id="A0A4T3F4E5"/>
<evidence type="ECO:0000313" key="2">
    <source>
        <dbReference type="EMBL" id="TIX50378.1"/>
    </source>
</evidence>
<comment type="caution">
    <text evidence="2">The sequence shown here is derived from an EMBL/GenBank/DDBJ whole genome shotgun (WGS) entry which is preliminary data.</text>
</comment>
<dbReference type="EMBL" id="SSHH01000002">
    <property type="protein sequence ID" value="TIX50378.1"/>
    <property type="molecule type" value="Genomic_DNA"/>
</dbReference>
<gene>
    <name evidence="2" type="ORF">E5222_08865</name>
</gene>
<evidence type="ECO:0000259" key="1">
    <source>
        <dbReference type="Pfam" id="PF08818"/>
    </source>
</evidence>
<feature type="domain" description="YdhG-like" evidence="1">
    <location>
        <begin position="25"/>
        <end position="132"/>
    </location>
</feature>
<reference evidence="2 3" key="1">
    <citation type="submission" date="2019-04" db="EMBL/GenBank/DDBJ databases">
        <title>Altererythrobacter aquimixticola sp. nov., isolated from sediment of junction between the ocean and a freshwater spring.</title>
        <authorList>
            <person name="Yoon J.-H."/>
        </authorList>
    </citation>
    <scope>NUCLEOTIDE SEQUENCE [LARGE SCALE GENOMIC DNA]</scope>
    <source>
        <strain evidence="2 3">SSKS-13</strain>
    </source>
</reference>
<protein>
    <submittedName>
        <fullName evidence="2">DUF1801 domain-containing protein</fullName>
    </submittedName>
</protein>
<keyword evidence="3" id="KW-1185">Reference proteome</keyword>
<name>A0A4T3F4E5_9SPHN</name>
<dbReference type="Pfam" id="PF08818">
    <property type="entry name" value="DUF1801"/>
    <property type="match status" value="1"/>
</dbReference>
<dbReference type="RefSeq" id="WP_136693397.1">
    <property type="nucleotide sequence ID" value="NZ_SSHH01000002.1"/>
</dbReference>
<evidence type="ECO:0000313" key="3">
    <source>
        <dbReference type="Proteomes" id="UP000309389"/>
    </source>
</evidence>
<dbReference type="InterPro" id="IPR014922">
    <property type="entry name" value="YdhG-like"/>
</dbReference>
<dbReference type="Proteomes" id="UP000309389">
    <property type="component" value="Unassembled WGS sequence"/>
</dbReference>
<accession>A0A4T3F4E5</accession>
<proteinExistence type="predicted"/>